<keyword evidence="3 5" id="KW-0238">DNA-binding</keyword>
<evidence type="ECO:0000256" key="3">
    <source>
        <dbReference type="ARBA" id="ARBA00023125"/>
    </source>
</evidence>
<dbReference type="InterPro" id="IPR002104">
    <property type="entry name" value="Integrase_catalytic"/>
</dbReference>
<dbReference type="CDD" id="cd00801">
    <property type="entry name" value="INT_P4_C"/>
    <property type="match status" value="1"/>
</dbReference>
<dbReference type="PROSITE" id="PS51898">
    <property type="entry name" value="TYR_RECOMBINASE"/>
    <property type="match status" value="1"/>
</dbReference>
<dbReference type="InterPro" id="IPR011010">
    <property type="entry name" value="DNA_brk_join_enz"/>
</dbReference>
<dbReference type="InterPro" id="IPR025166">
    <property type="entry name" value="Integrase_DNA_bind_dom"/>
</dbReference>
<keyword evidence="2" id="KW-0229">DNA integration</keyword>
<evidence type="ECO:0000259" key="6">
    <source>
        <dbReference type="PROSITE" id="PS51898"/>
    </source>
</evidence>
<dbReference type="InterPro" id="IPR038488">
    <property type="entry name" value="Integrase_DNA-bd_sf"/>
</dbReference>
<sequence length="409" mass="46485">MPRQIVPLTDVKIRAAKAKGKNSKLFDGGGLFLLITPTGGKLWRLKYRFGGTEKLLSLGSYPQTSLTEARQKRAHARSLLEKGINPGTVAKAQKAEENEQAETFEVIAREWHKKYSLNWASSHSDKVIRRLELYIFPWIGNKSIRSITVPELLACLRRLEAKGTLDTAHRAKQNCGQIFRYAIATGRADRDLTPDLRGALPSYQKQHYAAITDPAEVGSLLRAIDGYRGGFVTLCALRLAPHFFIRPGELRQAEWKEFDLEKREWNIPAEKLKLTKIEKARRKGEFHLVPLATQAIAILQDLKALTGESQYVFPSTRTLTRPMSNNTINAALRRLGYDTKTEMTGHGFRAMARTILDEVLHIRPEIIEHQLAHAVRDPLGRAYNRTTHLLERRKMMQSWADYLDELKNG</sequence>
<reference evidence="8 9" key="1">
    <citation type="submission" date="2022-01" db="EMBL/GenBank/DDBJ databases">
        <title>Desulfofustis limnae sp. nov., a novel mesophilic sulfate-reducing bacterium isolated from marsh soil.</title>
        <authorList>
            <person name="Watanabe M."/>
            <person name="Takahashi A."/>
            <person name="Kojima H."/>
            <person name="Fukui M."/>
        </authorList>
    </citation>
    <scope>NUCLEOTIDE SEQUENCE [LARGE SCALE GENOMIC DNA]</scope>
    <source>
        <strain evidence="8 9">PPLL</strain>
    </source>
</reference>
<name>A0ABM7W592_9BACT</name>
<evidence type="ECO:0000313" key="8">
    <source>
        <dbReference type="EMBL" id="BDD86083.1"/>
    </source>
</evidence>
<feature type="domain" description="Tyr recombinase" evidence="6">
    <location>
        <begin position="206"/>
        <end position="401"/>
    </location>
</feature>
<evidence type="ECO:0000256" key="4">
    <source>
        <dbReference type="ARBA" id="ARBA00023172"/>
    </source>
</evidence>
<dbReference type="Pfam" id="PF00589">
    <property type="entry name" value="Phage_integrase"/>
    <property type="match status" value="1"/>
</dbReference>
<dbReference type="InterPro" id="IPR013762">
    <property type="entry name" value="Integrase-like_cat_sf"/>
</dbReference>
<dbReference type="InterPro" id="IPR044068">
    <property type="entry name" value="CB"/>
</dbReference>
<dbReference type="Pfam" id="PF13356">
    <property type="entry name" value="Arm-DNA-bind_3"/>
    <property type="match status" value="1"/>
</dbReference>
<accession>A0ABM7W592</accession>
<dbReference type="InterPro" id="IPR050808">
    <property type="entry name" value="Phage_Integrase"/>
</dbReference>
<feature type="domain" description="Core-binding (CB)" evidence="7">
    <location>
        <begin position="102"/>
        <end position="183"/>
    </location>
</feature>
<evidence type="ECO:0000259" key="7">
    <source>
        <dbReference type="PROSITE" id="PS51900"/>
    </source>
</evidence>
<dbReference type="Pfam" id="PF22022">
    <property type="entry name" value="Phage_int_M"/>
    <property type="match status" value="1"/>
</dbReference>
<dbReference type="Gene3D" id="3.30.160.390">
    <property type="entry name" value="Integrase, DNA-binding domain"/>
    <property type="match status" value="1"/>
</dbReference>
<keyword evidence="9" id="KW-1185">Reference proteome</keyword>
<dbReference type="PROSITE" id="PS51900">
    <property type="entry name" value="CB"/>
    <property type="match status" value="1"/>
</dbReference>
<dbReference type="SUPFAM" id="SSF56349">
    <property type="entry name" value="DNA breaking-rejoining enzymes"/>
    <property type="match status" value="1"/>
</dbReference>
<dbReference type="Proteomes" id="UP000830055">
    <property type="component" value="Chromosome"/>
</dbReference>
<evidence type="ECO:0000256" key="1">
    <source>
        <dbReference type="ARBA" id="ARBA00008857"/>
    </source>
</evidence>
<dbReference type="RefSeq" id="WP_284153180.1">
    <property type="nucleotide sequence ID" value="NZ_AP025516.1"/>
</dbReference>
<evidence type="ECO:0000256" key="2">
    <source>
        <dbReference type="ARBA" id="ARBA00022908"/>
    </source>
</evidence>
<dbReference type="Gene3D" id="1.10.150.130">
    <property type="match status" value="1"/>
</dbReference>
<evidence type="ECO:0000313" key="9">
    <source>
        <dbReference type="Proteomes" id="UP000830055"/>
    </source>
</evidence>
<organism evidence="8 9">
    <name type="scientific">Desulfofustis limnaeus</name>
    <dbReference type="NCBI Taxonomy" id="2740163"/>
    <lineage>
        <taxon>Bacteria</taxon>
        <taxon>Pseudomonadati</taxon>
        <taxon>Thermodesulfobacteriota</taxon>
        <taxon>Desulfobulbia</taxon>
        <taxon>Desulfobulbales</taxon>
        <taxon>Desulfocapsaceae</taxon>
        <taxon>Desulfofustis</taxon>
    </lineage>
</organism>
<comment type="similarity">
    <text evidence="1">Belongs to the 'phage' integrase family.</text>
</comment>
<dbReference type="PANTHER" id="PTHR30629:SF2">
    <property type="entry name" value="PROPHAGE INTEGRASE INTS-RELATED"/>
    <property type="match status" value="1"/>
</dbReference>
<dbReference type="PANTHER" id="PTHR30629">
    <property type="entry name" value="PROPHAGE INTEGRASE"/>
    <property type="match status" value="1"/>
</dbReference>
<dbReference type="Gene3D" id="1.10.443.10">
    <property type="entry name" value="Intergrase catalytic core"/>
    <property type="match status" value="1"/>
</dbReference>
<evidence type="ECO:0000256" key="5">
    <source>
        <dbReference type="PROSITE-ProRule" id="PRU01248"/>
    </source>
</evidence>
<gene>
    <name evidence="8" type="ORF">DPPLL_04480</name>
</gene>
<protein>
    <submittedName>
        <fullName evidence="8">Integrase</fullName>
    </submittedName>
</protein>
<dbReference type="InterPro" id="IPR010998">
    <property type="entry name" value="Integrase_recombinase_N"/>
</dbReference>
<keyword evidence="4" id="KW-0233">DNA recombination</keyword>
<dbReference type="EMBL" id="AP025516">
    <property type="protein sequence ID" value="BDD86083.1"/>
    <property type="molecule type" value="Genomic_DNA"/>
</dbReference>
<dbReference type="InterPro" id="IPR053876">
    <property type="entry name" value="Phage_int_M"/>
</dbReference>
<proteinExistence type="inferred from homology"/>